<evidence type="ECO:0000313" key="3">
    <source>
        <dbReference type="Proteomes" id="UP001056455"/>
    </source>
</evidence>
<evidence type="ECO:0000313" key="2">
    <source>
        <dbReference type="EMBL" id="USQ79808.1"/>
    </source>
</evidence>
<dbReference type="Gene3D" id="3.90.550.10">
    <property type="entry name" value="Spore Coat Polysaccharide Biosynthesis Protein SpsA, Chain A"/>
    <property type="match status" value="1"/>
</dbReference>
<accession>A0ABY4YSV8</accession>
<name>A0ABY4YSV8_9MICO</name>
<gene>
    <name evidence="2" type="ORF">NF556_19825</name>
</gene>
<dbReference type="PANTHER" id="PTHR22916:SF3">
    <property type="entry name" value="UDP-GLCNAC:BETAGAL BETA-1,3-N-ACETYLGLUCOSAMINYLTRANSFERASE-LIKE PROTEIN 1"/>
    <property type="match status" value="1"/>
</dbReference>
<proteinExistence type="predicted"/>
<dbReference type="Proteomes" id="UP001056455">
    <property type="component" value="Chromosome"/>
</dbReference>
<dbReference type="SUPFAM" id="SSF53448">
    <property type="entry name" value="Nucleotide-diphospho-sugar transferases"/>
    <property type="match status" value="1"/>
</dbReference>
<sequence>MRTHVITLIRCGEGQDSAVEAYLDLLTSAVPDDHDLTVGVLVEGPEVELPSAAAFRVFPSDVRTGAAYNVMAAESDADFLILLDGPVLPAGELHGGIPARLGRQWLASMGRRVIATPSLPTPLSHVDVVDGDFSRDVHQESPLAIGVSTEDYLHLRGFDERPTLSGALFMDFVARMRRAGWICDTHHLAEMIDVAALLPGLRLDPDETSQRVRERRREQVRVDGSIYRNLTVWAVPPEKRPTLVSVPIATRDRADYLKESLLSVLAQDFQEFEIVVVDDGSDDHTREVVEGIDDVRITYIRQDAKGISAARNRAADASVGHYTAVHDDDDIMLPWRLSTGLAALDGSHEATYGSWVNFDDETAQLQLHLTPVGFGRDLIAHNGQTPGHATWILPTRMVQELRYDESLSSSIDHNLAIRSVLSGLRWRHTQRVLYLRRVHKQQVSQTDGRRQRSTAILTRMNSTFSASFAGRKQMATRGKELSYPQHLRKDTLFAEYGAYLPDRLVVRSARINGLVGKKILAMDLHDKLDLIASDMDLDTDRPLAEAGGVGRIQWDDMVDIRAAGILGVSYEASQRSELTRDPEATDPRAWLQGRLGKALRDVKAAHPAGALLVLTAEGDLPWLQLDGRPEEHPVVLRRSMSVNFEENGRLSVLVLGVRHPRDAMPLLREAVERGVPSEVIAVSGASTRLFESYQQRGSDAM</sequence>
<keyword evidence="3" id="KW-1185">Reference proteome</keyword>
<evidence type="ECO:0000259" key="1">
    <source>
        <dbReference type="Pfam" id="PF00535"/>
    </source>
</evidence>
<protein>
    <submittedName>
        <fullName evidence="2">Glycosyltransferase family 2 protein</fullName>
    </submittedName>
</protein>
<dbReference type="CDD" id="cd00761">
    <property type="entry name" value="Glyco_tranf_GTA_type"/>
    <property type="match status" value="1"/>
</dbReference>
<dbReference type="PANTHER" id="PTHR22916">
    <property type="entry name" value="GLYCOSYLTRANSFERASE"/>
    <property type="match status" value="1"/>
</dbReference>
<dbReference type="InterPro" id="IPR001173">
    <property type="entry name" value="Glyco_trans_2-like"/>
</dbReference>
<reference evidence="2" key="1">
    <citation type="submission" date="2022-06" db="EMBL/GenBank/DDBJ databases">
        <title>Ornithinimicrobium HY1793.</title>
        <authorList>
            <person name="Huang Y."/>
        </authorList>
    </citation>
    <scope>NUCLEOTIDE SEQUENCE</scope>
    <source>
        <strain evidence="2">HY1793</strain>
    </source>
</reference>
<dbReference type="RefSeq" id="WP_252592912.1">
    <property type="nucleotide sequence ID" value="NZ_CP099489.1"/>
</dbReference>
<feature type="domain" description="Glycosyltransferase 2-like" evidence="1">
    <location>
        <begin position="245"/>
        <end position="371"/>
    </location>
</feature>
<dbReference type="Pfam" id="PF00535">
    <property type="entry name" value="Glycos_transf_2"/>
    <property type="match status" value="1"/>
</dbReference>
<dbReference type="InterPro" id="IPR029044">
    <property type="entry name" value="Nucleotide-diphossugar_trans"/>
</dbReference>
<organism evidence="2 3">
    <name type="scientific">Ornithinimicrobium faecis</name>
    <dbReference type="NCBI Taxonomy" id="2934158"/>
    <lineage>
        <taxon>Bacteria</taxon>
        <taxon>Bacillati</taxon>
        <taxon>Actinomycetota</taxon>
        <taxon>Actinomycetes</taxon>
        <taxon>Micrococcales</taxon>
        <taxon>Ornithinimicrobiaceae</taxon>
        <taxon>Ornithinimicrobium</taxon>
    </lineage>
</organism>
<dbReference type="EMBL" id="CP099489">
    <property type="protein sequence ID" value="USQ79808.1"/>
    <property type="molecule type" value="Genomic_DNA"/>
</dbReference>